<dbReference type="InterPro" id="IPR011050">
    <property type="entry name" value="Pectin_lyase_fold/virulence"/>
</dbReference>
<keyword evidence="7 10" id="KW-0456">Lyase</keyword>
<evidence type="ECO:0000256" key="5">
    <source>
        <dbReference type="ARBA" id="ARBA00022729"/>
    </source>
</evidence>
<evidence type="ECO:0000259" key="9">
    <source>
        <dbReference type="Pfam" id="PF13229"/>
    </source>
</evidence>
<organism evidence="10">
    <name type="scientific">hydrothermal vent metagenome</name>
    <dbReference type="NCBI Taxonomy" id="652676"/>
    <lineage>
        <taxon>unclassified sequences</taxon>
        <taxon>metagenomes</taxon>
        <taxon>ecological metagenomes</taxon>
    </lineage>
</organism>
<evidence type="ECO:0000256" key="8">
    <source>
        <dbReference type="ARBA" id="ARBA00038263"/>
    </source>
</evidence>
<reference evidence="10" key="1">
    <citation type="submission" date="2016-10" db="EMBL/GenBank/DDBJ databases">
        <authorList>
            <person name="de Groot N.N."/>
        </authorList>
    </citation>
    <scope>NUCLEOTIDE SEQUENCE</scope>
</reference>
<evidence type="ECO:0000256" key="3">
    <source>
        <dbReference type="ARBA" id="ARBA00022525"/>
    </source>
</evidence>
<proteinExistence type="inferred from homology"/>
<dbReference type="InterPro" id="IPR052052">
    <property type="entry name" value="Polysaccharide_Lyase_9"/>
</dbReference>
<dbReference type="EMBL" id="FPHN01000150">
    <property type="protein sequence ID" value="SFV63055.1"/>
    <property type="molecule type" value="Genomic_DNA"/>
</dbReference>
<dbReference type="GO" id="GO:0005576">
    <property type="term" value="C:extracellular region"/>
    <property type="evidence" value="ECO:0007669"/>
    <property type="project" value="UniProtKB-SubCell"/>
</dbReference>
<evidence type="ECO:0000256" key="4">
    <source>
        <dbReference type="ARBA" id="ARBA00022723"/>
    </source>
</evidence>
<evidence type="ECO:0000256" key="7">
    <source>
        <dbReference type="ARBA" id="ARBA00023239"/>
    </source>
</evidence>
<keyword evidence="4" id="KW-0479">Metal-binding</keyword>
<dbReference type="Pfam" id="PF13229">
    <property type="entry name" value="Beta_helix"/>
    <property type="match status" value="1"/>
</dbReference>
<dbReference type="InterPro" id="IPR006626">
    <property type="entry name" value="PbH1"/>
</dbReference>
<keyword evidence="6" id="KW-0106">Calcium</keyword>
<dbReference type="GO" id="GO:0046872">
    <property type="term" value="F:metal ion binding"/>
    <property type="evidence" value="ECO:0007669"/>
    <property type="project" value="UniProtKB-KW"/>
</dbReference>
<dbReference type="SMART" id="SM00710">
    <property type="entry name" value="PbH1"/>
    <property type="match status" value="5"/>
</dbReference>
<dbReference type="PANTHER" id="PTHR40088">
    <property type="entry name" value="PECTATE LYASE (EUROFUNG)"/>
    <property type="match status" value="1"/>
</dbReference>
<evidence type="ECO:0000256" key="6">
    <source>
        <dbReference type="ARBA" id="ARBA00022837"/>
    </source>
</evidence>
<dbReference type="InterPro" id="IPR012334">
    <property type="entry name" value="Pectin_lyas_fold"/>
</dbReference>
<dbReference type="AlphaFoldDB" id="A0A1W1CBG1"/>
<dbReference type="SUPFAM" id="SSF51126">
    <property type="entry name" value="Pectin lyase-like"/>
    <property type="match status" value="1"/>
</dbReference>
<protein>
    <submittedName>
        <fullName evidence="10">Pectate lyase L</fullName>
        <ecNumber evidence="10">4.2.2.2</ecNumber>
    </submittedName>
</protein>
<name>A0A1W1CBG1_9ZZZZ</name>
<comment type="cofactor">
    <cofactor evidence="1">
        <name>Ca(2+)</name>
        <dbReference type="ChEBI" id="CHEBI:29108"/>
    </cofactor>
</comment>
<dbReference type="PANTHER" id="PTHR40088:SF1">
    <property type="entry name" value="PECTATE LYASE PEL9"/>
    <property type="match status" value="1"/>
</dbReference>
<comment type="similarity">
    <text evidence="8">Belongs to the polysaccharide lyase 9 family.</text>
</comment>
<accession>A0A1W1CBG1</accession>
<keyword evidence="5" id="KW-0732">Signal</keyword>
<dbReference type="Gene3D" id="2.160.20.10">
    <property type="entry name" value="Single-stranded right-handed beta-helix, Pectin lyase-like"/>
    <property type="match status" value="1"/>
</dbReference>
<gene>
    <name evidence="10" type="ORF">MNB_SV-14-661</name>
</gene>
<feature type="domain" description="Right handed beta helix" evidence="9">
    <location>
        <begin position="149"/>
        <end position="286"/>
    </location>
</feature>
<dbReference type="EC" id="4.2.2.2" evidence="10"/>
<evidence type="ECO:0000256" key="1">
    <source>
        <dbReference type="ARBA" id="ARBA00001913"/>
    </source>
</evidence>
<evidence type="ECO:0000313" key="10">
    <source>
        <dbReference type="EMBL" id="SFV63055.1"/>
    </source>
</evidence>
<keyword evidence="3" id="KW-0964">Secreted</keyword>
<dbReference type="InterPro" id="IPR039448">
    <property type="entry name" value="Beta_helix"/>
</dbReference>
<dbReference type="GO" id="GO:0030570">
    <property type="term" value="F:pectate lyase activity"/>
    <property type="evidence" value="ECO:0007669"/>
    <property type="project" value="UniProtKB-EC"/>
</dbReference>
<evidence type="ECO:0000256" key="2">
    <source>
        <dbReference type="ARBA" id="ARBA00004613"/>
    </source>
</evidence>
<comment type="subcellular location">
    <subcellularLocation>
        <location evidence="2">Secreted</location>
    </subcellularLocation>
</comment>
<sequence length="413" mass="45778">MKKVSLWLGIIVIFVGIFLQIYTTLNADDTVVIGNRDVISTPLKKGTIFVSPNGTGKKCTQKEPCSFVFYNKNIDAKAGDVVFFRGGVYKFSLDGVKRFYLKGGDINNSTIYESYPGEVAIFDGSDISTDDTEKESWREGRLELRENYTILRKVEIRNMPQYGVRIFGNHNIIEGCTIHNNHLSGVEIYNFKDGYSIKDSGGSYNIIRDNIIFNNSDKGLSHHNYADGNNADGIIVHSGVGNILSHNRVYNNSDDGIDTWKSMSSIVEYNLVYKNGKGAGGNGNGIKLGGAKKESPLGSNSIARHNISYLNRSMGININAGKNVLIEYNTVYKNGGFGYTLEDDTTLINNISFNNKKADVGWSKGKSQLNNSWQDGRKVEFKSTDENSTDFLKPLLKSNILKIGAYAVPDKKN</sequence>